<evidence type="ECO:0000256" key="1">
    <source>
        <dbReference type="SAM" id="Phobius"/>
    </source>
</evidence>
<accession>A0A0R1WPR5</accession>
<proteinExistence type="predicted"/>
<dbReference type="PATRIC" id="fig|1423755.3.peg.1431"/>
<dbReference type="STRING" id="1423755.FC40_GL001346"/>
<comment type="caution">
    <text evidence="2">The sequence shown here is derived from an EMBL/GenBank/DDBJ whole genome shotgun (WGS) entry which is preliminary data.</text>
</comment>
<keyword evidence="1" id="KW-0472">Membrane</keyword>
<protein>
    <submittedName>
        <fullName evidence="2">Uncharacterized protein</fullName>
    </submittedName>
</protein>
<dbReference type="AlphaFoldDB" id="A0A0R1WPR5"/>
<gene>
    <name evidence="2" type="ORF">FC40_GL001346</name>
</gene>
<dbReference type="EMBL" id="AZGD01000033">
    <property type="protein sequence ID" value="KRM19742.1"/>
    <property type="molecule type" value="Genomic_DNA"/>
</dbReference>
<name>A0A0R1WPR5_9LACO</name>
<keyword evidence="3" id="KW-1185">Reference proteome</keyword>
<dbReference type="RefSeq" id="WP_025022474.1">
    <property type="nucleotide sequence ID" value="NZ_AZGD01000033.1"/>
</dbReference>
<dbReference type="Proteomes" id="UP000051054">
    <property type="component" value="Unassembled WGS sequence"/>
</dbReference>
<organism evidence="2 3">
    <name type="scientific">Ligilactobacillus hayakitensis DSM 18933 = JCM 14209</name>
    <dbReference type="NCBI Taxonomy" id="1423755"/>
    <lineage>
        <taxon>Bacteria</taxon>
        <taxon>Bacillati</taxon>
        <taxon>Bacillota</taxon>
        <taxon>Bacilli</taxon>
        <taxon>Lactobacillales</taxon>
        <taxon>Lactobacillaceae</taxon>
        <taxon>Ligilactobacillus</taxon>
    </lineage>
</organism>
<keyword evidence="1" id="KW-1133">Transmembrane helix</keyword>
<evidence type="ECO:0000313" key="2">
    <source>
        <dbReference type="EMBL" id="KRM19742.1"/>
    </source>
</evidence>
<sequence>MKKKLMIMVGTLLTLVSLFLFVGTYQIEANTTDTTVVVSSDHVNHIATSNQGAQNSVVTPDDTQLNVVKGIITVVVAGGVYFFIPKTIKGF</sequence>
<evidence type="ECO:0000313" key="3">
    <source>
        <dbReference type="Proteomes" id="UP000051054"/>
    </source>
</evidence>
<feature type="transmembrane region" description="Helical" evidence="1">
    <location>
        <begin position="67"/>
        <end position="84"/>
    </location>
</feature>
<reference evidence="2 3" key="1">
    <citation type="journal article" date="2015" name="Genome Announc.">
        <title>Expanding the biotechnology potential of lactobacilli through comparative genomics of 213 strains and associated genera.</title>
        <authorList>
            <person name="Sun Z."/>
            <person name="Harris H.M."/>
            <person name="McCann A."/>
            <person name="Guo C."/>
            <person name="Argimon S."/>
            <person name="Zhang W."/>
            <person name="Yang X."/>
            <person name="Jeffery I.B."/>
            <person name="Cooney J.C."/>
            <person name="Kagawa T.F."/>
            <person name="Liu W."/>
            <person name="Song Y."/>
            <person name="Salvetti E."/>
            <person name="Wrobel A."/>
            <person name="Rasinkangas P."/>
            <person name="Parkhill J."/>
            <person name="Rea M.C."/>
            <person name="O'Sullivan O."/>
            <person name="Ritari J."/>
            <person name="Douillard F.P."/>
            <person name="Paul Ross R."/>
            <person name="Yang R."/>
            <person name="Briner A.E."/>
            <person name="Felis G.E."/>
            <person name="de Vos W.M."/>
            <person name="Barrangou R."/>
            <person name="Klaenhammer T.R."/>
            <person name="Caufield P.W."/>
            <person name="Cui Y."/>
            <person name="Zhang H."/>
            <person name="O'Toole P.W."/>
        </authorList>
    </citation>
    <scope>NUCLEOTIDE SEQUENCE [LARGE SCALE GENOMIC DNA]</scope>
    <source>
        <strain evidence="2 3">DSM 18933</strain>
    </source>
</reference>
<keyword evidence="1" id="KW-0812">Transmembrane</keyword>